<dbReference type="PROSITE" id="PS51257">
    <property type="entry name" value="PROKAR_LIPOPROTEIN"/>
    <property type="match status" value="1"/>
</dbReference>
<evidence type="ECO:0000256" key="1">
    <source>
        <dbReference type="SAM" id="MobiDB-lite"/>
    </source>
</evidence>
<gene>
    <name evidence="2" type="ORF">GLNMMLEO_00004</name>
</gene>
<sequence length="69" mass="7521">MIRNILLMAVVLIVLAISGCTENDVQMAENNTTDAPANVTDNVTANASEHVERQSVSIPLERPPFLEDE</sequence>
<proteinExistence type="predicted"/>
<evidence type="ECO:0000313" key="2">
    <source>
        <dbReference type="EMBL" id="QNO48395.1"/>
    </source>
</evidence>
<name>A0A7G9YK61_9EURY</name>
<protein>
    <submittedName>
        <fullName evidence="2">Uncharacterized protein</fullName>
    </submittedName>
</protein>
<dbReference type="EMBL" id="MT631339">
    <property type="protein sequence ID" value="QNO48395.1"/>
    <property type="molecule type" value="Genomic_DNA"/>
</dbReference>
<feature type="region of interest" description="Disordered" evidence="1">
    <location>
        <begin position="46"/>
        <end position="69"/>
    </location>
</feature>
<accession>A0A7G9YK61</accession>
<reference evidence="2" key="1">
    <citation type="submission" date="2020-06" db="EMBL/GenBank/DDBJ databases">
        <title>Unique genomic features of the anaerobic methanotrophic archaea.</title>
        <authorList>
            <person name="Chadwick G.L."/>
            <person name="Skennerton C.T."/>
            <person name="Laso-Perez R."/>
            <person name="Leu A.O."/>
            <person name="Speth D.R."/>
            <person name="Yu H."/>
            <person name="Morgan-Lang C."/>
            <person name="Hatzenpichler R."/>
            <person name="Goudeau D."/>
            <person name="Malmstrom R."/>
            <person name="Brazelton W.J."/>
            <person name="Woyke T."/>
            <person name="Hallam S.J."/>
            <person name="Tyson G.W."/>
            <person name="Wegener G."/>
            <person name="Boetius A."/>
            <person name="Orphan V."/>
        </authorList>
    </citation>
    <scope>NUCLEOTIDE SEQUENCE</scope>
</reference>
<dbReference type="AlphaFoldDB" id="A0A7G9YK61"/>
<organism evidence="2">
    <name type="scientific">Candidatus Methanogaster sp. ANME-2c ERB4</name>
    <dbReference type="NCBI Taxonomy" id="2759911"/>
    <lineage>
        <taxon>Archaea</taxon>
        <taxon>Methanobacteriati</taxon>
        <taxon>Methanobacteriota</taxon>
        <taxon>Stenosarchaea group</taxon>
        <taxon>Methanomicrobia</taxon>
        <taxon>Methanosarcinales</taxon>
        <taxon>ANME-2 cluster</taxon>
        <taxon>Candidatus Methanogasteraceae</taxon>
        <taxon>Candidatus Methanogaster</taxon>
    </lineage>
</organism>